<sequence>MDVIDDMVDSPLRRAANSAQNFIDGTPEWQLDLQPLVFEVPEAPANNVPEAPANNVPEAPANNVTEAPANNVPEEPANNLREEGEGEE</sequence>
<dbReference type="AlphaFoldDB" id="A0ABD2I2G7"/>
<evidence type="ECO:0000313" key="2">
    <source>
        <dbReference type="EMBL" id="KAL3073306.1"/>
    </source>
</evidence>
<feature type="region of interest" description="Disordered" evidence="1">
    <location>
        <begin position="42"/>
        <end position="88"/>
    </location>
</feature>
<dbReference type="EMBL" id="JBICCN010000371">
    <property type="protein sequence ID" value="KAL3073306.1"/>
    <property type="molecule type" value="Genomic_DNA"/>
</dbReference>
<comment type="caution">
    <text evidence="2">The sequence shown here is derived from an EMBL/GenBank/DDBJ whole genome shotgun (WGS) entry which is preliminary data.</text>
</comment>
<dbReference type="Proteomes" id="UP001620645">
    <property type="component" value="Unassembled WGS sequence"/>
</dbReference>
<gene>
    <name evidence="2" type="ORF">niasHS_017001</name>
</gene>
<proteinExistence type="predicted"/>
<feature type="compositionally biased region" description="Low complexity" evidence="1">
    <location>
        <begin position="42"/>
        <end position="79"/>
    </location>
</feature>
<reference evidence="2 3" key="1">
    <citation type="submission" date="2024-10" db="EMBL/GenBank/DDBJ databases">
        <authorList>
            <person name="Kim D."/>
        </authorList>
    </citation>
    <scope>NUCLEOTIDE SEQUENCE [LARGE SCALE GENOMIC DNA]</scope>
    <source>
        <strain evidence="2">Taebaek</strain>
    </source>
</reference>
<keyword evidence="3" id="KW-1185">Reference proteome</keyword>
<protein>
    <submittedName>
        <fullName evidence="2">Uncharacterized protein</fullName>
    </submittedName>
</protein>
<name>A0ABD2I2G7_HETSC</name>
<evidence type="ECO:0000313" key="3">
    <source>
        <dbReference type="Proteomes" id="UP001620645"/>
    </source>
</evidence>
<evidence type="ECO:0000256" key="1">
    <source>
        <dbReference type="SAM" id="MobiDB-lite"/>
    </source>
</evidence>
<accession>A0ABD2I2G7</accession>
<organism evidence="2 3">
    <name type="scientific">Heterodera schachtii</name>
    <name type="common">Sugarbeet cyst nematode worm</name>
    <name type="synonym">Tylenchus schachtii</name>
    <dbReference type="NCBI Taxonomy" id="97005"/>
    <lineage>
        <taxon>Eukaryota</taxon>
        <taxon>Metazoa</taxon>
        <taxon>Ecdysozoa</taxon>
        <taxon>Nematoda</taxon>
        <taxon>Chromadorea</taxon>
        <taxon>Rhabditida</taxon>
        <taxon>Tylenchina</taxon>
        <taxon>Tylenchomorpha</taxon>
        <taxon>Tylenchoidea</taxon>
        <taxon>Heteroderidae</taxon>
        <taxon>Heteroderinae</taxon>
        <taxon>Heterodera</taxon>
    </lineage>
</organism>